<reference evidence="2 3" key="1">
    <citation type="journal article" date="2009" name="J. Bacteriol.">
        <title>Complete genome sequence and comparative genome analysis of enteropathogenic Escherichia coli O127:H6 strain E2348/69.</title>
        <authorList>
            <person name="Iguchi A."/>
            <person name="Thomson N.R."/>
            <person name="Ogura Y."/>
            <person name="Saunders D."/>
            <person name="Ooka T."/>
            <person name="Henderson I.R."/>
            <person name="Harris D."/>
            <person name="Asadulghani M."/>
            <person name="Kurokawa K."/>
            <person name="Dean P."/>
            <person name="Kenny B."/>
            <person name="Quail M.A."/>
            <person name="Thurston S."/>
            <person name="Dougan G."/>
            <person name="Hayashi T."/>
            <person name="Parkhill J."/>
            <person name="Frankel G."/>
        </authorList>
    </citation>
    <scope>NUCLEOTIDE SEQUENCE [LARGE SCALE GENOMIC DNA]</scope>
    <source>
        <strain evidence="3">E2348/69 / EPEC</strain>
    </source>
</reference>
<evidence type="ECO:0000313" key="2">
    <source>
        <dbReference type="EMBL" id="CAS12145.1"/>
    </source>
</evidence>
<feature type="compositionally biased region" description="Polar residues" evidence="1">
    <location>
        <begin position="41"/>
        <end position="59"/>
    </location>
</feature>
<accession>B7UQT0</accession>
<organism evidence="2 3">
    <name type="scientific">Escherichia coli O127:H6 (strain E2348/69 / EPEC)</name>
    <dbReference type="NCBI Taxonomy" id="574521"/>
    <lineage>
        <taxon>Bacteria</taxon>
        <taxon>Pseudomonadati</taxon>
        <taxon>Pseudomonadota</taxon>
        <taxon>Gammaproteobacteria</taxon>
        <taxon>Enterobacterales</taxon>
        <taxon>Enterobacteriaceae</taxon>
        <taxon>Escherichia</taxon>
    </lineage>
</organism>
<dbReference type="AlphaFoldDB" id="B7UQT0"/>
<dbReference type="HOGENOM" id="CLU_2632700_0_0_6"/>
<sequence length="78" mass="8906">MMAENEPLHPAVNPDLYVNLDEQREGYAPIESQGWDVLTQNLTGKGRTDPSQTLNQNPKQRPHGSVGERRWLRKRGLL</sequence>
<name>B7UQT0_ECO27</name>
<keyword evidence="3" id="KW-1185">Reference proteome</keyword>
<evidence type="ECO:0000256" key="1">
    <source>
        <dbReference type="SAM" id="MobiDB-lite"/>
    </source>
</evidence>
<dbReference type="Proteomes" id="UP000008205">
    <property type="component" value="Chromosome"/>
</dbReference>
<evidence type="ECO:0000313" key="3">
    <source>
        <dbReference type="Proteomes" id="UP000008205"/>
    </source>
</evidence>
<feature type="region of interest" description="Disordered" evidence="1">
    <location>
        <begin position="41"/>
        <end position="78"/>
    </location>
</feature>
<proteinExistence type="predicted"/>
<dbReference type="EMBL" id="FM180568">
    <property type="protein sequence ID" value="CAS12145.1"/>
    <property type="molecule type" value="Genomic_DNA"/>
</dbReference>
<protein>
    <submittedName>
        <fullName evidence="2">Uncharacterized protein</fullName>
    </submittedName>
</protein>
<dbReference type="KEGG" id="ecg:E2348C_4597"/>
<gene>
    <name evidence="2" type="ordered locus">E2348C_4597</name>
</gene>